<evidence type="ECO:0000256" key="14">
    <source>
        <dbReference type="ARBA" id="ARBA00023257"/>
    </source>
</evidence>
<keyword evidence="12" id="KW-0325">Glycoprotein</keyword>
<evidence type="ECO:0000256" key="9">
    <source>
        <dbReference type="ARBA" id="ARBA00023157"/>
    </source>
</evidence>
<evidence type="ECO:0000256" key="10">
    <source>
        <dbReference type="ARBA" id="ARBA00023170"/>
    </source>
</evidence>
<evidence type="ECO:0000313" key="22">
    <source>
        <dbReference type="Proteomes" id="UP001497623"/>
    </source>
</evidence>
<evidence type="ECO:0000313" key="21">
    <source>
        <dbReference type="EMBL" id="CAL4124456.1"/>
    </source>
</evidence>
<evidence type="ECO:0000259" key="20">
    <source>
        <dbReference type="Pfam" id="PF02932"/>
    </source>
</evidence>
<organism evidence="21 22">
    <name type="scientific">Meganyctiphanes norvegica</name>
    <name type="common">Northern krill</name>
    <name type="synonym">Thysanopoda norvegica</name>
    <dbReference type="NCBI Taxonomy" id="48144"/>
    <lineage>
        <taxon>Eukaryota</taxon>
        <taxon>Metazoa</taxon>
        <taxon>Ecdysozoa</taxon>
        <taxon>Arthropoda</taxon>
        <taxon>Crustacea</taxon>
        <taxon>Multicrustacea</taxon>
        <taxon>Malacostraca</taxon>
        <taxon>Eumalacostraca</taxon>
        <taxon>Eucarida</taxon>
        <taxon>Euphausiacea</taxon>
        <taxon>Euphausiidae</taxon>
        <taxon>Meganyctiphanes</taxon>
    </lineage>
</organism>
<evidence type="ECO:0000256" key="8">
    <source>
        <dbReference type="ARBA" id="ARBA00023136"/>
    </source>
</evidence>
<protein>
    <submittedName>
        <fullName evidence="21">Uncharacterized protein</fullName>
    </submittedName>
</protein>
<dbReference type="GO" id="GO:0045211">
    <property type="term" value="C:postsynaptic membrane"/>
    <property type="evidence" value="ECO:0007669"/>
    <property type="project" value="UniProtKB-SubCell"/>
</dbReference>
<keyword evidence="1 18" id="KW-0813">Transport</keyword>
<keyword evidence="22" id="KW-1185">Reference proteome</keyword>
<dbReference type="GO" id="GO:0005230">
    <property type="term" value="F:extracellular ligand-gated monoatomic ion channel activity"/>
    <property type="evidence" value="ECO:0007669"/>
    <property type="project" value="InterPro"/>
</dbReference>
<keyword evidence="6" id="KW-0770">Synapse</keyword>
<dbReference type="FunFam" id="2.70.170.10:FF:000045">
    <property type="entry name" value="Predicted protein"/>
    <property type="match status" value="1"/>
</dbReference>
<evidence type="ECO:0000256" key="15">
    <source>
        <dbReference type="ARBA" id="ARBA00023286"/>
    </source>
</evidence>
<keyword evidence="3 18" id="KW-0812">Transmembrane</keyword>
<feature type="domain" description="Neurotransmitter-gated ion-channel ligand-binding" evidence="19">
    <location>
        <begin position="32"/>
        <end position="216"/>
    </location>
</feature>
<dbReference type="PANTHER" id="PTHR18945">
    <property type="entry name" value="NEUROTRANSMITTER GATED ION CHANNEL"/>
    <property type="match status" value="1"/>
</dbReference>
<dbReference type="Pfam" id="PF02931">
    <property type="entry name" value="Neur_chan_LBD"/>
    <property type="match status" value="1"/>
</dbReference>
<feature type="transmembrane region" description="Helical" evidence="18">
    <location>
        <begin position="281"/>
        <end position="303"/>
    </location>
</feature>
<dbReference type="GO" id="GO:0099095">
    <property type="term" value="F:ligand-gated monoatomic anion channel activity"/>
    <property type="evidence" value="ECO:0007669"/>
    <property type="project" value="UniProtKB-ARBA"/>
</dbReference>
<dbReference type="PRINTS" id="PR01079">
    <property type="entry name" value="GABAARALPHA"/>
</dbReference>
<dbReference type="InterPro" id="IPR036719">
    <property type="entry name" value="Neuro-gated_channel_TM_sf"/>
</dbReference>
<evidence type="ECO:0000256" key="5">
    <source>
        <dbReference type="ARBA" id="ARBA00022989"/>
    </source>
</evidence>
<feature type="domain" description="Neurotransmitter-gated ion-channel transmembrane" evidence="20">
    <location>
        <begin position="223"/>
        <end position="471"/>
    </location>
</feature>
<dbReference type="SUPFAM" id="SSF90112">
    <property type="entry name" value="Neurotransmitter-gated ion-channel transmembrane pore"/>
    <property type="match status" value="1"/>
</dbReference>
<dbReference type="InterPro" id="IPR006029">
    <property type="entry name" value="Neurotrans-gated_channel_TM"/>
</dbReference>
<evidence type="ECO:0000256" key="13">
    <source>
        <dbReference type="ARBA" id="ARBA00023214"/>
    </source>
</evidence>
<evidence type="ECO:0000256" key="12">
    <source>
        <dbReference type="ARBA" id="ARBA00023180"/>
    </source>
</evidence>
<evidence type="ECO:0000256" key="16">
    <source>
        <dbReference type="ARBA" id="ARBA00023303"/>
    </source>
</evidence>
<dbReference type="GO" id="GO:0005254">
    <property type="term" value="F:chloride channel activity"/>
    <property type="evidence" value="ECO:0007669"/>
    <property type="project" value="UniProtKB-KW"/>
</dbReference>
<keyword evidence="13" id="KW-0868">Chloride</keyword>
<dbReference type="InterPro" id="IPR001390">
    <property type="entry name" value="GABAAa_rcpt"/>
</dbReference>
<keyword evidence="15" id="KW-1071">Ligand-gated ion channel</keyword>
<evidence type="ECO:0000256" key="2">
    <source>
        <dbReference type="ARBA" id="ARBA00022475"/>
    </source>
</evidence>
<comment type="caution">
    <text evidence="18">Lacks conserved residue(s) required for the propagation of feature annotation.</text>
</comment>
<dbReference type="PRINTS" id="PR00252">
    <property type="entry name" value="NRIONCHANNEL"/>
</dbReference>
<dbReference type="Gene3D" id="1.20.58.390">
    <property type="entry name" value="Neurotransmitter-gated ion-channel transmembrane domain"/>
    <property type="match status" value="1"/>
</dbReference>
<dbReference type="InterPro" id="IPR006028">
    <property type="entry name" value="GABAA/Glycine_rcpt"/>
</dbReference>
<keyword evidence="10" id="KW-0675">Receptor</keyword>
<gene>
    <name evidence="21" type="ORF">MNOR_LOCUS24520</name>
</gene>
<evidence type="ECO:0000256" key="4">
    <source>
        <dbReference type="ARBA" id="ARBA00022729"/>
    </source>
</evidence>
<keyword evidence="9" id="KW-1015">Disulfide bond</keyword>
<feature type="transmembrane region" description="Helical" evidence="18">
    <location>
        <begin position="217"/>
        <end position="240"/>
    </location>
</feature>
<dbReference type="PRINTS" id="PR00253">
    <property type="entry name" value="GABAARECEPTR"/>
</dbReference>
<dbReference type="NCBIfam" id="TIGR00860">
    <property type="entry name" value="LIC"/>
    <property type="match status" value="1"/>
</dbReference>
<keyword evidence="8 18" id="KW-0472">Membrane</keyword>
<dbReference type="CDD" id="cd19049">
    <property type="entry name" value="LGIC_TM_anion"/>
    <property type="match status" value="1"/>
</dbReference>
<dbReference type="InterPro" id="IPR038050">
    <property type="entry name" value="Neuro_actylchol_rec"/>
</dbReference>
<evidence type="ECO:0000256" key="18">
    <source>
        <dbReference type="RuleBase" id="RU000687"/>
    </source>
</evidence>
<dbReference type="EMBL" id="CAXKWB010022584">
    <property type="protein sequence ID" value="CAL4124456.1"/>
    <property type="molecule type" value="Genomic_DNA"/>
</dbReference>
<reference evidence="21 22" key="1">
    <citation type="submission" date="2024-05" db="EMBL/GenBank/DDBJ databases">
        <authorList>
            <person name="Wallberg A."/>
        </authorList>
    </citation>
    <scope>NUCLEOTIDE SEQUENCE [LARGE SCALE GENOMIC DNA]</scope>
</reference>
<dbReference type="InterPro" id="IPR018000">
    <property type="entry name" value="Neurotransmitter_ion_chnl_CS"/>
</dbReference>
<evidence type="ECO:0000256" key="7">
    <source>
        <dbReference type="ARBA" id="ARBA00023065"/>
    </source>
</evidence>
<dbReference type="GO" id="GO:0034707">
    <property type="term" value="C:chloride channel complex"/>
    <property type="evidence" value="ECO:0007669"/>
    <property type="project" value="UniProtKB-KW"/>
</dbReference>
<comment type="caution">
    <text evidence="21">The sequence shown here is derived from an EMBL/GenBank/DDBJ whole genome shotgun (WGS) entry which is preliminary data.</text>
</comment>
<dbReference type="AlphaFoldDB" id="A0AAV2RKB9"/>
<comment type="subcellular location">
    <subcellularLocation>
        <location evidence="17">Postsynaptic cell membrane</location>
        <topology evidence="17">Multi-pass membrane protein</topology>
    </subcellularLocation>
</comment>
<keyword evidence="14" id="KW-0628">Postsynaptic cell membrane</keyword>
<name>A0AAV2RKB9_MEGNR</name>
<keyword evidence="7 18" id="KW-0406">Ion transport</keyword>
<evidence type="ECO:0000256" key="17">
    <source>
        <dbReference type="ARBA" id="ARBA00034104"/>
    </source>
</evidence>
<evidence type="ECO:0000256" key="1">
    <source>
        <dbReference type="ARBA" id="ARBA00022448"/>
    </source>
</evidence>
<dbReference type="InterPro" id="IPR036734">
    <property type="entry name" value="Neur_chan_lig-bd_sf"/>
</dbReference>
<keyword evidence="2" id="KW-1003">Cell membrane</keyword>
<keyword evidence="16 18" id="KW-0407">Ion channel</keyword>
<dbReference type="Gene3D" id="2.70.170.10">
    <property type="entry name" value="Neurotransmitter-gated ion-channel ligand-binding domain"/>
    <property type="match status" value="1"/>
</dbReference>
<keyword evidence="11" id="KW-0869">Chloride channel</keyword>
<dbReference type="Proteomes" id="UP001497623">
    <property type="component" value="Unassembled WGS sequence"/>
</dbReference>
<feature type="non-terminal residue" evidence="21">
    <location>
        <position position="488"/>
    </location>
</feature>
<keyword evidence="4" id="KW-0732">Signal</keyword>
<evidence type="ECO:0000256" key="11">
    <source>
        <dbReference type="ARBA" id="ARBA00023173"/>
    </source>
</evidence>
<proteinExistence type="inferred from homology"/>
<dbReference type="InterPro" id="IPR006201">
    <property type="entry name" value="Neur_channel"/>
</dbReference>
<sequence length="488" mass="56015">MAQLCHISPTLLDGHLYLYGSEVQHKSHLGWSTVQFSLRVQLKSIEIIVLNEAKYSMDCYMRQEWQDERLKFKGPEKRLTINIKMLENIWKPDTYFHNGHGSYVHMITRPNKFFRIDQEGNIYYSMRLTIKARCPMMLRNFPMDKQSCPLVIGSYAYTEKDVRYQWSGGKVSFEKSLMLSQFDLIDFNTINHSMRWKHGKDVFSALQVNFNLQRHTGYFLIQVYVPCILIVILSWVSFWINREATSDRVGLGITTVLTLSTISLDTRTDLPKVHYATALDWFILMSFGYCIATLLQFAAVSYFTKLLHQVCCCQLLHQGNYFTKFAAVSYSTKLLHQGSLLQSATSPSLLQSATSPRKEATSPSLLQSATSPRKSAAVSYFTELAAGAGIMNQGGVSGSSLDSFRSAGTQTEKHENCFSQFYHCILGDEQYRRNRQRAAKRQHSVNSVSIIDTVARYLFPASYGLLNLWYWYSYYDTDVVIMYSDPGY</sequence>
<dbReference type="SUPFAM" id="SSF63712">
    <property type="entry name" value="Nicotinic receptor ligand binding domain-like"/>
    <property type="match status" value="1"/>
</dbReference>
<accession>A0AAV2RKB9</accession>
<dbReference type="PROSITE" id="PS00236">
    <property type="entry name" value="NEUROTR_ION_CHANNEL"/>
    <property type="match status" value="1"/>
</dbReference>
<evidence type="ECO:0000259" key="19">
    <source>
        <dbReference type="Pfam" id="PF02931"/>
    </source>
</evidence>
<dbReference type="GO" id="GO:0004890">
    <property type="term" value="F:GABA-A receptor activity"/>
    <property type="evidence" value="ECO:0007669"/>
    <property type="project" value="InterPro"/>
</dbReference>
<dbReference type="InterPro" id="IPR006202">
    <property type="entry name" value="Neur_chan_lig-bd"/>
</dbReference>
<dbReference type="Pfam" id="PF02932">
    <property type="entry name" value="Neur_chan_memb"/>
    <property type="match status" value="1"/>
</dbReference>
<evidence type="ECO:0000256" key="6">
    <source>
        <dbReference type="ARBA" id="ARBA00023018"/>
    </source>
</evidence>
<keyword evidence="5 18" id="KW-1133">Transmembrane helix</keyword>
<evidence type="ECO:0000256" key="3">
    <source>
        <dbReference type="ARBA" id="ARBA00022692"/>
    </source>
</evidence>
<comment type="similarity">
    <text evidence="18">Belongs to the ligand-gated ion channel (TC 1.A.9) family.</text>
</comment>